<evidence type="ECO:0000313" key="1">
    <source>
        <dbReference type="EMBL" id="KJE77556.1"/>
    </source>
</evidence>
<sequence>MPTVVQCFLRTATLGSIDELVDSAVLLASAAYLE</sequence>
<comment type="caution">
    <text evidence="1">The sequence shown here is derived from an EMBL/GenBank/DDBJ whole genome shotgun (WGS) entry which is preliminary data.</text>
</comment>
<dbReference type="Proteomes" id="UP000032336">
    <property type="component" value="Unassembled WGS sequence"/>
</dbReference>
<dbReference type="AlphaFoldDB" id="A0A0D8FWQ4"/>
<name>A0A0D8FWQ4_9ACTN</name>
<organism evidence="1 2">
    <name type="scientific">Ferrimicrobium acidiphilum DSM 19497</name>
    <dbReference type="NCBI Taxonomy" id="1121877"/>
    <lineage>
        <taxon>Bacteria</taxon>
        <taxon>Bacillati</taxon>
        <taxon>Actinomycetota</taxon>
        <taxon>Acidimicrobiia</taxon>
        <taxon>Acidimicrobiales</taxon>
        <taxon>Acidimicrobiaceae</taxon>
        <taxon>Ferrimicrobium</taxon>
    </lineage>
</organism>
<accession>A0A0D8FWQ4</accession>
<dbReference type="STRING" id="1121877.FEAC_06650"/>
<reference evidence="1 2" key="1">
    <citation type="submission" date="2015-01" db="EMBL/GenBank/DDBJ databases">
        <title>Draft genome of the acidophilic iron oxidizer Ferrimicrobium acidiphilum strain T23.</title>
        <authorList>
            <person name="Poehlein A."/>
            <person name="Eisen S."/>
            <person name="Schloemann M."/>
            <person name="Johnson B.D."/>
            <person name="Daniel R."/>
            <person name="Muehling M."/>
        </authorList>
    </citation>
    <scope>NUCLEOTIDE SEQUENCE [LARGE SCALE GENOMIC DNA]</scope>
    <source>
        <strain evidence="1 2">T23</strain>
    </source>
</reference>
<proteinExistence type="predicted"/>
<dbReference type="EMBL" id="JXUW01000004">
    <property type="protein sequence ID" value="KJE77556.1"/>
    <property type="molecule type" value="Genomic_DNA"/>
</dbReference>
<gene>
    <name evidence="1" type="ORF">FEAC_06650</name>
</gene>
<keyword evidence="2" id="KW-1185">Reference proteome</keyword>
<protein>
    <submittedName>
        <fullName evidence="1">Uncharacterized protein</fullName>
    </submittedName>
</protein>
<evidence type="ECO:0000313" key="2">
    <source>
        <dbReference type="Proteomes" id="UP000032336"/>
    </source>
</evidence>